<reference evidence="4" key="1">
    <citation type="submission" date="2019-02" db="EMBL/GenBank/DDBJ databases">
        <authorList>
            <consortium name="Genoscope - CEA"/>
            <person name="William W."/>
        </authorList>
    </citation>
    <scope>NUCLEOTIDE SEQUENCE [LARGE SCALE GENOMIC DNA]</scope>
    <source>
        <strain evidence="4">YSy11</strain>
    </source>
</reference>
<dbReference type="Gene3D" id="3.30.70.270">
    <property type="match status" value="1"/>
</dbReference>
<dbReference type="SMART" id="SM00065">
    <property type="entry name" value="GAF"/>
    <property type="match status" value="1"/>
</dbReference>
<dbReference type="RefSeq" id="WP_150548204.1">
    <property type="nucleotide sequence ID" value="NZ_LR215729.2"/>
</dbReference>
<dbReference type="Pfam" id="PF01590">
    <property type="entry name" value="GAF"/>
    <property type="match status" value="1"/>
</dbReference>
<dbReference type="GO" id="GO:0005886">
    <property type="term" value="C:plasma membrane"/>
    <property type="evidence" value="ECO:0007669"/>
    <property type="project" value="UniProtKB-SubCell"/>
</dbReference>
<dbReference type="PROSITE" id="PS50887">
    <property type="entry name" value="GGDEF"/>
    <property type="match status" value="1"/>
</dbReference>
<dbReference type="AlphaFoldDB" id="A0A653E339"/>
<dbReference type="NCBIfam" id="TIGR00254">
    <property type="entry name" value="GGDEF"/>
    <property type="match status" value="1"/>
</dbReference>
<dbReference type="InterPro" id="IPR043128">
    <property type="entry name" value="Rev_trsase/Diguanyl_cyclase"/>
</dbReference>
<dbReference type="SUPFAM" id="SSF55073">
    <property type="entry name" value="Nucleotide cyclase"/>
    <property type="match status" value="1"/>
</dbReference>
<organism evidence="4">
    <name type="scientific">Pseudomonas marincola</name>
    <dbReference type="NCBI Taxonomy" id="437900"/>
    <lineage>
        <taxon>Bacteria</taxon>
        <taxon>Pseudomonadati</taxon>
        <taxon>Pseudomonadota</taxon>
        <taxon>Gammaproteobacteria</taxon>
        <taxon>Pseudomonadales</taxon>
        <taxon>Pseudomonadaceae</taxon>
        <taxon>Pseudomonas</taxon>
    </lineage>
</organism>
<dbReference type="SUPFAM" id="SSF55781">
    <property type="entry name" value="GAF domain-like"/>
    <property type="match status" value="1"/>
</dbReference>
<dbReference type="FunFam" id="3.30.70.270:FF:000001">
    <property type="entry name" value="Diguanylate cyclase domain protein"/>
    <property type="match status" value="1"/>
</dbReference>
<evidence type="ECO:0000256" key="2">
    <source>
        <dbReference type="ARBA" id="ARBA00004533"/>
    </source>
</evidence>
<dbReference type="Pfam" id="PF00990">
    <property type="entry name" value="GGDEF"/>
    <property type="match status" value="1"/>
</dbReference>
<dbReference type="PANTHER" id="PTHR43102">
    <property type="entry name" value="SLR1143 PROTEIN"/>
    <property type="match status" value="1"/>
</dbReference>
<dbReference type="InterPro" id="IPR029016">
    <property type="entry name" value="GAF-like_dom_sf"/>
</dbReference>
<dbReference type="SMART" id="SM00267">
    <property type="entry name" value="GGDEF"/>
    <property type="match status" value="1"/>
</dbReference>
<comment type="cofactor">
    <cofactor evidence="1">
        <name>Mg(2+)</name>
        <dbReference type="ChEBI" id="CHEBI:18420"/>
    </cofactor>
</comment>
<proteinExistence type="predicted"/>
<accession>A0A653E339</accession>
<dbReference type="InterPro" id="IPR000160">
    <property type="entry name" value="GGDEF_dom"/>
</dbReference>
<feature type="domain" description="GGDEF" evidence="3">
    <location>
        <begin position="211"/>
        <end position="343"/>
    </location>
</feature>
<evidence type="ECO:0000256" key="1">
    <source>
        <dbReference type="ARBA" id="ARBA00001946"/>
    </source>
</evidence>
<dbReference type="PANTHER" id="PTHR43102:SF2">
    <property type="entry name" value="GAF DOMAIN-CONTAINING PROTEIN"/>
    <property type="match status" value="1"/>
</dbReference>
<protein>
    <submittedName>
        <fullName evidence="4">Diguanylate cyclase</fullName>
    </submittedName>
</protein>
<dbReference type="Gene3D" id="3.30.450.40">
    <property type="match status" value="1"/>
</dbReference>
<dbReference type="CDD" id="cd01949">
    <property type="entry name" value="GGDEF"/>
    <property type="match status" value="1"/>
</dbReference>
<gene>
    <name evidence="4" type="ORF">PMYSY11_2091</name>
</gene>
<comment type="subcellular location">
    <subcellularLocation>
        <location evidence="2">Cell inner membrane</location>
    </subcellularLocation>
</comment>
<dbReference type="InterPro" id="IPR003018">
    <property type="entry name" value="GAF"/>
</dbReference>
<dbReference type="GO" id="GO:0003824">
    <property type="term" value="F:catalytic activity"/>
    <property type="evidence" value="ECO:0007669"/>
    <property type="project" value="UniProtKB-ARBA"/>
</dbReference>
<dbReference type="InterPro" id="IPR029787">
    <property type="entry name" value="Nucleotide_cyclase"/>
</dbReference>
<evidence type="ECO:0000313" key="4">
    <source>
        <dbReference type="EMBL" id="VEV97137.1"/>
    </source>
</evidence>
<name>A0A653E339_9PSED</name>
<dbReference type="EMBL" id="LR215729">
    <property type="protein sequence ID" value="VEV97137.1"/>
    <property type="molecule type" value="Genomic_DNA"/>
</dbReference>
<evidence type="ECO:0000259" key="3">
    <source>
        <dbReference type="PROSITE" id="PS50887"/>
    </source>
</evidence>
<sequence>MLCPETPANEALRQKALDEQELLDTPAEPYLDVLVRVVRDLFGVKSVLISLIDQQRQWFKARIGADIAETPRSVSFCGHAILGSQMMIVEDAQQDPRFKDNPLVTEAPHLRFYAGQPLYSSDGYALGTLCLLDTAPREWSAKQQQLLKDMATLAEGYLQLRKISLQSKELRDELSREQRKALLGPLTQLWNRAGLDHFLAIEQLHAKEHNLRLGLLYCDLDHFKHVNDNFGHDSGDRVLWQSARRISDAMRPHDIVTRSGGEEFVVITQVHDISELEQIAERIRSKIGDSPMIIEDAELALTISIGCTLVEPPEDIRQAMQRADKALYHAKRSGRNRVSVANPSSSTLAPA</sequence>